<evidence type="ECO:0000313" key="4">
    <source>
        <dbReference type="Proteomes" id="UP001222325"/>
    </source>
</evidence>
<accession>A0AAD6XMF8</accession>
<dbReference type="Proteomes" id="UP001222325">
    <property type="component" value="Unassembled WGS sequence"/>
</dbReference>
<evidence type="ECO:0008006" key="5">
    <source>
        <dbReference type="Google" id="ProtNLM"/>
    </source>
</evidence>
<comment type="caution">
    <text evidence="3">The sequence shown here is derived from an EMBL/GenBank/DDBJ whole genome shotgun (WGS) entry which is preliminary data.</text>
</comment>
<feature type="region of interest" description="Disordered" evidence="1">
    <location>
        <begin position="74"/>
        <end position="112"/>
    </location>
</feature>
<evidence type="ECO:0000256" key="1">
    <source>
        <dbReference type="SAM" id="MobiDB-lite"/>
    </source>
</evidence>
<reference evidence="3" key="1">
    <citation type="submission" date="2023-03" db="EMBL/GenBank/DDBJ databases">
        <title>Massive genome expansion in bonnet fungi (Mycena s.s.) driven by repeated elements and novel gene families across ecological guilds.</title>
        <authorList>
            <consortium name="Lawrence Berkeley National Laboratory"/>
            <person name="Harder C.B."/>
            <person name="Miyauchi S."/>
            <person name="Viragh M."/>
            <person name="Kuo A."/>
            <person name="Thoen E."/>
            <person name="Andreopoulos B."/>
            <person name="Lu D."/>
            <person name="Skrede I."/>
            <person name="Drula E."/>
            <person name="Henrissat B."/>
            <person name="Morin E."/>
            <person name="Kohler A."/>
            <person name="Barry K."/>
            <person name="LaButti K."/>
            <person name="Morin E."/>
            <person name="Salamov A."/>
            <person name="Lipzen A."/>
            <person name="Mereny Z."/>
            <person name="Hegedus B."/>
            <person name="Baldrian P."/>
            <person name="Stursova M."/>
            <person name="Weitz H."/>
            <person name="Taylor A."/>
            <person name="Grigoriev I.V."/>
            <person name="Nagy L.G."/>
            <person name="Martin F."/>
            <person name="Kauserud H."/>
        </authorList>
    </citation>
    <scope>NUCLEOTIDE SEQUENCE</scope>
    <source>
        <strain evidence="3">CBHHK173m</strain>
    </source>
</reference>
<evidence type="ECO:0000313" key="3">
    <source>
        <dbReference type="EMBL" id="KAJ7075489.1"/>
    </source>
</evidence>
<feature type="signal peptide" evidence="2">
    <location>
        <begin position="1"/>
        <end position="25"/>
    </location>
</feature>
<name>A0AAD6XMF8_9AGAR</name>
<protein>
    <recommendedName>
        <fullName evidence="5">Secreted protein</fullName>
    </recommendedName>
</protein>
<keyword evidence="2" id="KW-0732">Signal</keyword>
<feature type="chain" id="PRO_5042131616" description="Secreted protein" evidence="2">
    <location>
        <begin position="26"/>
        <end position="112"/>
    </location>
</feature>
<gene>
    <name evidence="3" type="ORF">B0H15DRAFT_866679</name>
</gene>
<keyword evidence="4" id="KW-1185">Reference proteome</keyword>
<evidence type="ECO:0000256" key="2">
    <source>
        <dbReference type="SAM" id="SignalP"/>
    </source>
</evidence>
<organism evidence="3 4">
    <name type="scientific">Mycena belliarum</name>
    <dbReference type="NCBI Taxonomy" id="1033014"/>
    <lineage>
        <taxon>Eukaryota</taxon>
        <taxon>Fungi</taxon>
        <taxon>Dikarya</taxon>
        <taxon>Basidiomycota</taxon>
        <taxon>Agaricomycotina</taxon>
        <taxon>Agaricomycetes</taxon>
        <taxon>Agaricomycetidae</taxon>
        <taxon>Agaricales</taxon>
        <taxon>Marasmiineae</taxon>
        <taxon>Mycenaceae</taxon>
        <taxon>Mycena</taxon>
    </lineage>
</organism>
<dbReference type="EMBL" id="JARJCN010000094">
    <property type="protein sequence ID" value="KAJ7075489.1"/>
    <property type="molecule type" value="Genomic_DNA"/>
</dbReference>
<dbReference type="AlphaFoldDB" id="A0AAD6XMF8"/>
<proteinExistence type="predicted"/>
<sequence>MRACLPPPPCVMLSPCVSLPALALATPPCWTHVPPTRPQETIRHAARSSRTRSVRRWAPRAAEMREWTGLHGTRSCATRTRPTDSSCEACDGAGASARHSEALRIRARPPPV</sequence>
<feature type="compositionally biased region" description="Polar residues" evidence="1">
    <location>
        <begin position="75"/>
        <end position="86"/>
    </location>
</feature>